<sequence length="57" mass="6598">MLWLGVTDEIPIQISTVATRGQSETFSENLAVKSKNPREDRSARWPQRFDYGRSRES</sequence>
<protein>
    <submittedName>
        <fullName evidence="2 3">Uncharacterized protein</fullName>
    </submittedName>
</protein>
<dbReference type="Proteomes" id="UP000030765">
    <property type="component" value="Unassembled WGS sequence"/>
</dbReference>
<evidence type="ECO:0000313" key="2">
    <source>
        <dbReference type="EMBL" id="KFB45644.1"/>
    </source>
</evidence>
<keyword evidence="4" id="KW-1185">Reference proteome</keyword>
<reference evidence="3" key="2">
    <citation type="submission" date="2020-05" db="UniProtKB">
        <authorList>
            <consortium name="EnsemblMetazoa"/>
        </authorList>
    </citation>
    <scope>IDENTIFICATION</scope>
</reference>
<accession>A0A084W600</accession>
<evidence type="ECO:0000313" key="4">
    <source>
        <dbReference type="Proteomes" id="UP000030765"/>
    </source>
</evidence>
<dbReference type="AlphaFoldDB" id="A0A084W600"/>
<feature type="region of interest" description="Disordered" evidence="1">
    <location>
        <begin position="23"/>
        <end position="57"/>
    </location>
</feature>
<evidence type="ECO:0000313" key="3">
    <source>
        <dbReference type="EnsemblMetazoa" id="ASIC013638-PA"/>
    </source>
</evidence>
<dbReference type="EnsemblMetazoa" id="ASIC013638-RA">
    <property type="protein sequence ID" value="ASIC013638-PA"/>
    <property type="gene ID" value="ASIC013638"/>
</dbReference>
<proteinExistence type="predicted"/>
<gene>
    <name evidence="2" type="ORF">ZHAS_00013638</name>
</gene>
<dbReference type="VEuPathDB" id="VectorBase:ASIC013638"/>
<dbReference type="EMBL" id="KE525305">
    <property type="protein sequence ID" value="KFB45644.1"/>
    <property type="molecule type" value="Genomic_DNA"/>
</dbReference>
<dbReference type="EMBL" id="ATLV01020709">
    <property type="status" value="NOT_ANNOTATED_CDS"/>
    <property type="molecule type" value="Genomic_DNA"/>
</dbReference>
<reference evidence="2 4" key="1">
    <citation type="journal article" date="2014" name="BMC Genomics">
        <title>Genome sequence of Anopheles sinensis provides insight into genetics basis of mosquito competence for malaria parasites.</title>
        <authorList>
            <person name="Zhou D."/>
            <person name="Zhang D."/>
            <person name="Ding G."/>
            <person name="Shi L."/>
            <person name="Hou Q."/>
            <person name="Ye Y."/>
            <person name="Xu Y."/>
            <person name="Zhou H."/>
            <person name="Xiong C."/>
            <person name="Li S."/>
            <person name="Yu J."/>
            <person name="Hong S."/>
            <person name="Yu X."/>
            <person name="Zou P."/>
            <person name="Chen C."/>
            <person name="Chang X."/>
            <person name="Wang W."/>
            <person name="Lv Y."/>
            <person name="Sun Y."/>
            <person name="Ma L."/>
            <person name="Shen B."/>
            <person name="Zhu C."/>
        </authorList>
    </citation>
    <scope>NUCLEOTIDE SEQUENCE [LARGE SCALE GENOMIC DNA]</scope>
</reference>
<evidence type="ECO:0000256" key="1">
    <source>
        <dbReference type="SAM" id="MobiDB-lite"/>
    </source>
</evidence>
<organism evidence="2">
    <name type="scientific">Anopheles sinensis</name>
    <name type="common">Mosquito</name>
    <dbReference type="NCBI Taxonomy" id="74873"/>
    <lineage>
        <taxon>Eukaryota</taxon>
        <taxon>Metazoa</taxon>
        <taxon>Ecdysozoa</taxon>
        <taxon>Arthropoda</taxon>
        <taxon>Hexapoda</taxon>
        <taxon>Insecta</taxon>
        <taxon>Pterygota</taxon>
        <taxon>Neoptera</taxon>
        <taxon>Endopterygota</taxon>
        <taxon>Diptera</taxon>
        <taxon>Nematocera</taxon>
        <taxon>Culicoidea</taxon>
        <taxon>Culicidae</taxon>
        <taxon>Anophelinae</taxon>
        <taxon>Anopheles</taxon>
    </lineage>
</organism>
<name>A0A084W600_ANOSI</name>